<gene>
    <name evidence="1" type="ORF">NA8A_04863</name>
</gene>
<dbReference type="STRING" id="721133.SAMN05216176_101332"/>
<proteinExistence type="predicted"/>
<sequence length="708" mass="73644">MSTDFELTREDGLTIIRERADGSRSQLTLGIDYSFPSGLGNETGTSIELVAASLEGDRYILIGYHPEERLSDFLASISFDTNKINAQLDALTLIAQEHRRDLSRAWMSDYETQGRQLQVLTENRFWLSDADGNMKDGGSGDEISNAQGYAIDANAAKVAAQNAQTGAEVARTGAENAASYAATKAAEANASAVSSAASQSAAADSESAANAAAVTSVENATEAAMSAGTAVSSADSAATSAGAAASAQVSAEAARDQILALYDAFDDRYLGEKGSDPATDNDGDPLVGGALYFNSTTGVMMVYTGSAWVAAYVSGTGFVTKTGDTMTGPLKLPAGATGDQAIRADEVAHEVLRDFGDYYSTSGGLNIDTDCVAGFKALVSVTGSTGAFPPISSNFWHIQVENIYSTDLGQRLMMRAVKYMATDPLASDDAPTIYVRYKGTTTWGPWTRIVTDRGGEFKAGINFGSEWAAASNNLSRHIALYGSTVGINAYSNGMNHVVEDGYTFSWYQGGSRAALISGAGHFYSKGGMYVGGVRSGNGSVTLGFKTFASGVYDTARIVATGGTSGDTGSATLSADCSEFQINGNIVLHSGDLVSQAEAEAGVATEPRVWSAERVAQAIAALAPAAPVGLYTGSDSEETDFPVGHIVSFKASANVARNATVTLRLSGPAGDPEYSNSGAGTVLAGTWKARGITQWVSSSDQKYLAQRVS</sequence>
<dbReference type="AlphaFoldDB" id="K2NZH6"/>
<dbReference type="Proteomes" id="UP000007374">
    <property type="component" value="Unassembled WGS sequence"/>
</dbReference>
<name>K2NZH6_9HYPH</name>
<dbReference type="PATRIC" id="fig|1231190.3.peg.1017"/>
<keyword evidence="2" id="KW-1185">Reference proteome</keyword>
<dbReference type="eggNOG" id="ENOG50346YB">
    <property type="taxonomic scope" value="Bacteria"/>
</dbReference>
<accession>K2NZH6</accession>
<comment type="caution">
    <text evidence="1">The sequence shown here is derived from an EMBL/GenBank/DDBJ whole genome shotgun (WGS) entry which is preliminary data.</text>
</comment>
<dbReference type="EMBL" id="AMSI01000003">
    <property type="protein sequence ID" value="EKF43334.1"/>
    <property type="molecule type" value="Genomic_DNA"/>
</dbReference>
<evidence type="ECO:0000313" key="1">
    <source>
        <dbReference type="EMBL" id="EKF43334.1"/>
    </source>
</evidence>
<protein>
    <submittedName>
        <fullName evidence="1">Uncharacterized protein</fullName>
    </submittedName>
</protein>
<evidence type="ECO:0000313" key="2">
    <source>
        <dbReference type="Proteomes" id="UP000007374"/>
    </source>
</evidence>
<reference evidence="1 2" key="1">
    <citation type="journal article" date="2012" name="J. Bacteriol.">
        <title>Genome Sequence of Nitratireductor indicus Type Strain C115.</title>
        <authorList>
            <person name="Lai Q."/>
            <person name="Li G."/>
            <person name="Yu Z."/>
            <person name="Shao Z."/>
        </authorList>
    </citation>
    <scope>NUCLEOTIDE SEQUENCE [LARGE SCALE GENOMIC DNA]</scope>
    <source>
        <strain evidence="1 2">C115</strain>
    </source>
</reference>
<organism evidence="1 2">
    <name type="scientific">Nitratireductor indicus C115</name>
    <dbReference type="NCBI Taxonomy" id="1231190"/>
    <lineage>
        <taxon>Bacteria</taxon>
        <taxon>Pseudomonadati</taxon>
        <taxon>Pseudomonadota</taxon>
        <taxon>Alphaproteobacteria</taxon>
        <taxon>Hyphomicrobiales</taxon>
        <taxon>Phyllobacteriaceae</taxon>
        <taxon>Nitratireductor</taxon>
    </lineage>
</organism>